<name>A0A2N3N7Q3_9PEZI</name>
<dbReference type="GO" id="GO:0016740">
    <property type="term" value="F:transferase activity"/>
    <property type="evidence" value="ECO:0007669"/>
    <property type="project" value="UniProtKB-KW"/>
</dbReference>
<comment type="caution">
    <text evidence="7">The sequence shown here is derived from an EMBL/GenBank/DDBJ whole genome shotgun (WGS) entry which is preliminary data.</text>
</comment>
<organism evidence="7 8">
    <name type="scientific">Lomentospora prolificans</name>
    <dbReference type="NCBI Taxonomy" id="41688"/>
    <lineage>
        <taxon>Eukaryota</taxon>
        <taxon>Fungi</taxon>
        <taxon>Dikarya</taxon>
        <taxon>Ascomycota</taxon>
        <taxon>Pezizomycotina</taxon>
        <taxon>Sordariomycetes</taxon>
        <taxon>Hypocreomycetidae</taxon>
        <taxon>Microascales</taxon>
        <taxon>Microascaceae</taxon>
        <taxon>Lomentospora</taxon>
    </lineage>
</organism>
<keyword evidence="5" id="KW-0812">Transmembrane</keyword>
<feature type="compositionally biased region" description="Polar residues" evidence="4">
    <location>
        <begin position="437"/>
        <end position="450"/>
    </location>
</feature>
<dbReference type="CDD" id="cd06532">
    <property type="entry name" value="Glyco_transf_25"/>
    <property type="match status" value="1"/>
</dbReference>
<feature type="transmembrane region" description="Helical" evidence="5">
    <location>
        <begin position="12"/>
        <end position="32"/>
    </location>
</feature>
<dbReference type="VEuPathDB" id="FungiDB:jhhlp_004853"/>
<dbReference type="Pfam" id="PF01755">
    <property type="entry name" value="Glyco_transf_25"/>
    <property type="match status" value="1"/>
</dbReference>
<feature type="region of interest" description="Disordered" evidence="4">
    <location>
        <begin position="42"/>
        <end position="63"/>
    </location>
</feature>
<dbReference type="STRING" id="41688.A0A2N3N7Q3"/>
<gene>
    <name evidence="7" type="ORF">jhhlp_004853</name>
</gene>
<evidence type="ECO:0000256" key="5">
    <source>
        <dbReference type="SAM" id="Phobius"/>
    </source>
</evidence>
<evidence type="ECO:0000259" key="6">
    <source>
        <dbReference type="Pfam" id="PF01755"/>
    </source>
</evidence>
<accession>A0A2N3N7Q3</accession>
<dbReference type="OrthoDB" id="47375at2759"/>
<keyword evidence="5" id="KW-1133">Transmembrane helix</keyword>
<dbReference type="EMBL" id="NLAX01000095">
    <property type="protein sequence ID" value="PKS08470.1"/>
    <property type="molecule type" value="Genomic_DNA"/>
</dbReference>
<dbReference type="AlphaFoldDB" id="A0A2N3N7Q3"/>
<evidence type="ECO:0000313" key="8">
    <source>
        <dbReference type="Proteomes" id="UP000233524"/>
    </source>
</evidence>
<protein>
    <recommendedName>
        <fullName evidence="6">Glycosyl transferase family 25 domain-containing protein</fullName>
    </recommendedName>
</protein>
<evidence type="ECO:0000256" key="3">
    <source>
        <dbReference type="ARBA" id="ARBA00022679"/>
    </source>
</evidence>
<dbReference type="PANTHER" id="PTHR10730:SF53">
    <property type="entry name" value="GLYCOSYLTRANSFERASE 25 FAMILY MEMBER"/>
    <property type="match status" value="1"/>
</dbReference>
<keyword evidence="8" id="KW-1185">Reference proteome</keyword>
<reference evidence="7 8" key="1">
    <citation type="journal article" date="2017" name="G3 (Bethesda)">
        <title>First Draft Genome Sequence of the Pathogenic Fungus Lomentospora prolificans (Formerly Scedosporium prolificans).</title>
        <authorList>
            <person name="Luo R."/>
            <person name="Zimin A."/>
            <person name="Workman R."/>
            <person name="Fan Y."/>
            <person name="Pertea G."/>
            <person name="Grossman N."/>
            <person name="Wear M.P."/>
            <person name="Jia B."/>
            <person name="Miller H."/>
            <person name="Casadevall A."/>
            <person name="Timp W."/>
            <person name="Zhang S.X."/>
            <person name="Salzberg S.L."/>
        </authorList>
    </citation>
    <scope>NUCLEOTIDE SEQUENCE [LARGE SCALE GENOMIC DNA]</scope>
    <source>
        <strain evidence="7 8">JHH-5317</strain>
    </source>
</reference>
<feature type="domain" description="Glycosyl transferase family 25" evidence="6">
    <location>
        <begin position="78"/>
        <end position="311"/>
    </location>
</feature>
<proteinExistence type="inferred from homology"/>
<feature type="region of interest" description="Disordered" evidence="4">
    <location>
        <begin position="405"/>
        <end position="450"/>
    </location>
</feature>
<evidence type="ECO:0000256" key="2">
    <source>
        <dbReference type="ARBA" id="ARBA00022676"/>
    </source>
</evidence>
<comment type="similarity">
    <text evidence="1">Belongs to the glycosyltransferase 25 family.</text>
</comment>
<evidence type="ECO:0000256" key="4">
    <source>
        <dbReference type="SAM" id="MobiDB-lite"/>
    </source>
</evidence>
<feature type="compositionally biased region" description="Basic and acidic residues" evidence="4">
    <location>
        <begin position="420"/>
        <end position="434"/>
    </location>
</feature>
<sequence>MLAANFRPSRLVVVTTAAVFIILFLGVFNYMAETPFVEIPLRSGSQHPPGQRPPSLQASPQKESLSLTAAGNATLGFHKILMINMKQRWDKMDAATLQAYVSGLKIEQYTAVDGKKEISDVGGVGLPPSSGGNLGGGQAACYRSHANIWTEMVMNRSPPILILEADASWDANLRSIMAQANQHFIEYLSELDSKPQNAPFYETEIPAENPNSAIQFNPADPWLSEHWDIISLGHCNDQPSWFGDNHPDRAYKDKWASTTGQLFSVPSGSNRVIKRSKGFACTTGYAVSHRGAAKMLHRHALDLNQPIDLIMLSMINEGDLISYTINPPPVVQWSYAPNIGMDKGADSDIFHADKEEDEEEEKLMTGWDDVRKRKSVWIVSPKFQGIQFKESALDVAYKRIFKQNSPFQSPTIPGVGKVHAAPEKPDEEEYKDKAPGQNDQEQPSTEMQQR</sequence>
<keyword evidence="5" id="KW-0472">Membrane</keyword>
<dbReference type="InterPro" id="IPR002654">
    <property type="entry name" value="Glyco_trans_25"/>
</dbReference>
<dbReference type="PANTHER" id="PTHR10730">
    <property type="entry name" value="PROCOLLAGEN-LYSINE,2-OXOGLUTARATE 5-DIOXYGENASE/GLYCOSYLTRANSFERASE 25 FAMILY MEMBER"/>
    <property type="match status" value="1"/>
</dbReference>
<dbReference type="Proteomes" id="UP000233524">
    <property type="component" value="Unassembled WGS sequence"/>
</dbReference>
<dbReference type="InterPro" id="IPR050757">
    <property type="entry name" value="Collagen_mod_GT25"/>
</dbReference>
<evidence type="ECO:0000313" key="7">
    <source>
        <dbReference type="EMBL" id="PKS08470.1"/>
    </source>
</evidence>
<keyword evidence="3" id="KW-0808">Transferase</keyword>
<feature type="compositionally biased region" description="Polar residues" evidence="4">
    <location>
        <begin position="43"/>
        <end position="63"/>
    </location>
</feature>
<evidence type="ECO:0000256" key="1">
    <source>
        <dbReference type="ARBA" id="ARBA00006721"/>
    </source>
</evidence>
<keyword evidence="2" id="KW-0328">Glycosyltransferase</keyword>
<dbReference type="InParanoid" id="A0A2N3N7Q3"/>